<organism evidence="1 2">
    <name type="scientific">Rhizobium grahamii CCGE 502</name>
    <dbReference type="NCBI Taxonomy" id="990285"/>
    <lineage>
        <taxon>Bacteria</taxon>
        <taxon>Pseudomonadati</taxon>
        <taxon>Pseudomonadota</taxon>
        <taxon>Alphaproteobacteria</taxon>
        <taxon>Hyphomicrobiales</taxon>
        <taxon>Rhizobiaceae</taxon>
        <taxon>Rhizobium/Agrobacterium group</taxon>
        <taxon>Rhizobium</taxon>
    </lineage>
</organism>
<dbReference type="eggNOG" id="ENOG5030K7Q">
    <property type="taxonomic scope" value="Bacteria"/>
</dbReference>
<dbReference type="HOGENOM" id="CLU_2318172_0_0_5"/>
<proteinExistence type="predicted"/>
<dbReference type="AlphaFoldDB" id="S3HE25"/>
<sequence length="111" mass="12512">MYEKFGGIGIKMCERWAGSFTAFLGDMGERPPGTILGRLEESGDFEPSNCVWTSKRRPVAYEDVFVTFQGADISLLQLANVHQVNSKQLLTRIKFLGEDADEAIRRLKQVQ</sequence>
<keyword evidence="2" id="KW-1185">Reference proteome</keyword>
<accession>S3HE25</accession>
<gene>
    <name evidence="1" type="ORF">RGCCGE502_17450</name>
</gene>
<evidence type="ECO:0000313" key="2">
    <source>
        <dbReference type="Proteomes" id="UP000014411"/>
    </source>
</evidence>
<name>S3HE25_9HYPH</name>
<reference evidence="1 2" key="1">
    <citation type="journal article" date="2012" name="J. Bacteriol.">
        <title>Genome sequence of Rhizobium grahamii CCGE502, a broad-host-range symbiont with low nodulation competitiveness in Phaseolus vulgaris.</title>
        <authorList>
            <person name="Althabegoiti M.J."/>
            <person name="Lozano L."/>
            <person name="Torres-Tejerizo G."/>
            <person name="Ormeno-Orrillo E."/>
            <person name="Rogel M.A."/>
            <person name="Gonzalez V."/>
            <person name="Martinez-Romero E."/>
        </authorList>
    </citation>
    <scope>NUCLEOTIDE SEQUENCE [LARGE SCALE GENOMIC DNA]</scope>
    <source>
        <strain evidence="1 2">CCGE 502</strain>
    </source>
</reference>
<dbReference type="STRING" id="990285.RGCCGE502_17450"/>
<evidence type="ECO:0000313" key="1">
    <source>
        <dbReference type="EMBL" id="EPE96979.1"/>
    </source>
</evidence>
<dbReference type="RefSeq" id="WP_016555477.1">
    <property type="nucleotide sequence ID" value="NZ_AEYE02000019.1"/>
</dbReference>
<dbReference type="EMBL" id="AEYE02000019">
    <property type="protein sequence ID" value="EPE96979.1"/>
    <property type="molecule type" value="Genomic_DNA"/>
</dbReference>
<dbReference type="Proteomes" id="UP000014411">
    <property type="component" value="Unassembled WGS sequence"/>
</dbReference>
<comment type="caution">
    <text evidence="1">The sequence shown here is derived from an EMBL/GenBank/DDBJ whole genome shotgun (WGS) entry which is preliminary data.</text>
</comment>
<protein>
    <submittedName>
        <fullName evidence="1">Uncharacterized protein</fullName>
    </submittedName>
</protein>